<feature type="signal peptide" evidence="1">
    <location>
        <begin position="1"/>
        <end position="21"/>
    </location>
</feature>
<dbReference type="RefSeq" id="WP_240827770.1">
    <property type="nucleotide sequence ID" value="NZ_JAKWBL010000001.1"/>
</dbReference>
<proteinExistence type="predicted"/>
<evidence type="ECO:0000313" key="3">
    <source>
        <dbReference type="Proteomes" id="UP001202248"/>
    </source>
</evidence>
<dbReference type="EMBL" id="JAKWBL010000001">
    <property type="protein sequence ID" value="MCH5598229.1"/>
    <property type="molecule type" value="Genomic_DNA"/>
</dbReference>
<dbReference type="Proteomes" id="UP001202248">
    <property type="component" value="Unassembled WGS sequence"/>
</dbReference>
<evidence type="ECO:0000313" key="2">
    <source>
        <dbReference type="EMBL" id="MCH5598229.1"/>
    </source>
</evidence>
<name>A0ABS9SIQ8_9BACT</name>
<protein>
    <recommendedName>
        <fullName evidence="4">DUF2931 family protein</fullName>
    </recommendedName>
</protein>
<feature type="chain" id="PRO_5047096110" description="DUF2931 family protein" evidence="1">
    <location>
        <begin position="22"/>
        <end position="342"/>
    </location>
</feature>
<accession>A0ABS9SIQ8</accession>
<organism evidence="2 3">
    <name type="scientific">Niabella ginsengisoli</name>
    <dbReference type="NCBI Taxonomy" id="522298"/>
    <lineage>
        <taxon>Bacteria</taxon>
        <taxon>Pseudomonadati</taxon>
        <taxon>Bacteroidota</taxon>
        <taxon>Chitinophagia</taxon>
        <taxon>Chitinophagales</taxon>
        <taxon>Chitinophagaceae</taxon>
        <taxon>Niabella</taxon>
    </lineage>
</organism>
<sequence length="342" mass="38487">MINRFLSFAFLLTGIFISCNATGRNISSINSADTVIDGIAEYVDAYYSSESVLTDSSGAVLFLKALKGKDLPYVGLPRPTIRKPYLAEKEVVFTNQPNANYKLLTRENSNPFTLPEEQTIVFRKMPGTDWEAIISGWGNYYLGFGGINDIRAMRSDAYVKHKVPLKYFELVFLHVRFENTGNGTGRAQIWLNGEYYGDIISQGQDWSRRLGYGVGIETNSTDFNWKATMFIERGMSTAERDAYFKAIKKEYKIGSMPYLPYASNINIIEKGGKLFASYKYNGKNPENKSKVEYQWWKLAPDLGSQLLISTSPAIANQSGVKVCVKVTDIKGNSWMFVSGTYN</sequence>
<reference evidence="2 3" key="1">
    <citation type="submission" date="2022-02" db="EMBL/GenBank/DDBJ databases">
        <authorList>
            <person name="Min J."/>
        </authorList>
    </citation>
    <scope>NUCLEOTIDE SEQUENCE [LARGE SCALE GENOMIC DNA]</scope>
    <source>
        <strain evidence="2 3">GR10-1</strain>
    </source>
</reference>
<gene>
    <name evidence="2" type="ORF">MKP09_10080</name>
</gene>
<evidence type="ECO:0000256" key="1">
    <source>
        <dbReference type="SAM" id="SignalP"/>
    </source>
</evidence>
<comment type="caution">
    <text evidence="2">The sequence shown here is derived from an EMBL/GenBank/DDBJ whole genome shotgun (WGS) entry which is preliminary data.</text>
</comment>
<keyword evidence="1" id="KW-0732">Signal</keyword>
<evidence type="ECO:0008006" key="4">
    <source>
        <dbReference type="Google" id="ProtNLM"/>
    </source>
</evidence>
<dbReference type="PROSITE" id="PS51257">
    <property type="entry name" value="PROKAR_LIPOPROTEIN"/>
    <property type="match status" value="1"/>
</dbReference>
<keyword evidence="3" id="KW-1185">Reference proteome</keyword>